<keyword evidence="5 6" id="KW-0479">Metal-binding</keyword>
<keyword evidence="4 6" id="KW-0963">Cytoplasm</keyword>
<evidence type="ECO:0000256" key="5">
    <source>
        <dbReference type="ARBA" id="ARBA00022723"/>
    </source>
</evidence>
<dbReference type="GO" id="GO:0070966">
    <property type="term" value="P:nuclear-transcribed mRNA catabolic process, no-go decay"/>
    <property type="evidence" value="ECO:0007669"/>
    <property type="project" value="InterPro"/>
</dbReference>
<comment type="subcellular location">
    <subcellularLocation>
        <location evidence="2 6">Cytoplasm</location>
    </subcellularLocation>
</comment>
<dbReference type="SUPFAM" id="SSF55315">
    <property type="entry name" value="L30e-like"/>
    <property type="match status" value="1"/>
</dbReference>
<dbReference type="InterPro" id="IPR042226">
    <property type="entry name" value="eFR1_2_sf"/>
</dbReference>
<dbReference type="GO" id="GO:0005737">
    <property type="term" value="C:cytoplasm"/>
    <property type="evidence" value="ECO:0007669"/>
    <property type="project" value="UniProtKB-SubCell"/>
</dbReference>
<keyword evidence="9" id="KW-1185">Reference proteome</keyword>
<dbReference type="STRING" id="130081.M2Y1W6"/>
<dbReference type="InterPro" id="IPR005142">
    <property type="entry name" value="eRF1_3"/>
</dbReference>
<evidence type="ECO:0000256" key="6">
    <source>
        <dbReference type="RuleBase" id="RU362019"/>
    </source>
</evidence>
<dbReference type="InterPro" id="IPR058547">
    <property type="entry name" value="Pelota_N"/>
</dbReference>
<keyword evidence="8" id="KW-0131">Cell cycle</keyword>
<dbReference type="eggNOG" id="KOG2869">
    <property type="taxonomic scope" value="Eukaryota"/>
</dbReference>
<dbReference type="PANTHER" id="PTHR10853:SF0">
    <property type="entry name" value="PROTEIN PELOTA HOMOLOG"/>
    <property type="match status" value="1"/>
</dbReference>
<dbReference type="SUPFAM" id="SSF53137">
    <property type="entry name" value="Translational machinery components"/>
    <property type="match status" value="1"/>
</dbReference>
<name>M2Y1W6_GALSU</name>
<evidence type="ECO:0000313" key="9">
    <source>
        <dbReference type="Proteomes" id="UP000030680"/>
    </source>
</evidence>
<dbReference type="GO" id="GO:0071025">
    <property type="term" value="P:RNA surveillance"/>
    <property type="evidence" value="ECO:0007669"/>
    <property type="project" value="InterPro"/>
</dbReference>
<dbReference type="Gramene" id="EME29938">
    <property type="protein sequence ID" value="EME29938"/>
    <property type="gene ID" value="Gasu_27230"/>
</dbReference>
<dbReference type="GO" id="GO:0070651">
    <property type="term" value="P:nonfunctional rRNA decay"/>
    <property type="evidence" value="ECO:0007669"/>
    <property type="project" value="TreeGrafter"/>
</dbReference>
<dbReference type="SMART" id="SM01194">
    <property type="entry name" value="eRF1_1"/>
    <property type="match status" value="1"/>
</dbReference>
<evidence type="ECO:0000256" key="1">
    <source>
        <dbReference type="ARBA" id="ARBA00001968"/>
    </source>
</evidence>
<dbReference type="InterPro" id="IPR029064">
    <property type="entry name" value="Ribosomal_eL30-like_sf"/>
</dbReference>
<dbReference type="FunFam" id="3.30.1330.30:FF:000008">
    <property type="entry name" value="Protein pelota homolog"/>
    <property type="match status" value="1"/>
</dbReference>
<dbReference type="Proteomes" id="UP000030680">
    <property type="component" value="Unassembled WGS sequence"/>
</dbReference>
<dbReference type="PANTHER" id="PTHR10853">
    <property type="entry name" value="PELOTA"/>
    <property type="match status" value="1"/>
</dbReference>
<feature type="domain" description="eRF1/Pelota-like N-terminal" evidence="7">
    <location>
        <begin position="1"/>
        <end position="130"/>
    </location>
</feature>
<dbReference type="InterPro" id="IPR005140">
    <property type="entry name" value="eRF1_Pelota-like_N"/>
</dbReference>
<dbReference type="SUPFAM" id="SSF159065">
    <property type="entry name" value="Dom34/Pelota N-terminal domain-like"/>
    <property type="match status" value="1"/>
</dbReference>
<evidence type="ECO:0000259" key="7">
    <source>
        <dbReference type="SMART" id="SM01194"/>
    </source>
</evidence>
<evidence type="ECO:0000313" key="8">
    <source>
        <dbReference type="EMBL" id="EME29938.1"/>
    </source>
</evidence>
<dbReference type="InterPro" id="IPR038069">
    <property type="entry name" value="Pelota/DOM34_N"/>
</dbReference>
<dbReference type="GeneID" id="17088701"/>
<dbReference type="Pfam" id="PF03465">
    <property type="entry name" value="eRF1_3"/>
    <property type="match status" value="1"/>
</dbReference>
<dbReference type="InterPro" id="IPR005141">
    <property type="entry name" value="eRF1_2"/>
</dbReference>
<dbReference type="Pfam" id="PF03464">
    <property type="entry name" value="eRF1_2"/>
    <property type="match status" value="1"/>
</dbReference>
<organism evidence="8 9">
    <name type="scientific">Galdieria sulphuraria</name>
    <name type="common">Red alga</name>
    <dbReference type="NCBI Taxonomy" id="130081"/>
    <lineage>
        <taxon>Eukaryota</taxon>
        <taxon>Rhodophyta</taxon>
        <taxon>Bangiophyceae</taxon>
        <taxon>Galdieriales</taxon>
        <taxon>Galdieriaceae</taxon>
        <taxon>Galdieria</taxon>
    </lineage>
</organism>
<reference evidence="9" key="1">
    <citation type="journal article" date="2013" name="Science">
        <title>Gene transfer from bacteria and archaea facilitated evolution of an extremophilic eukaryote.</title>
        <authorList>
            <person name="Schonknecht G."/>
            <person name="Chen W.H."/>
            <person name="Ternes C.M."/>
            <person name="Barbier G.G."/>
            <person name="Shrestha R.P."/>
            <person name="Stanke M."/>
            <person name="Brautigam A."/>
            <person name="Baker B.J."/>
            <person name="Banfield J.F."/>
            <person name="Garavito R.M."/>
            <person name="Carr K."/>
            <person name="Wilkerson C."/>
            <person name="Rensing S.A."/>
            <person name="Gagneul D."/>
            <person name="Dickenson N.E."/>
            <person name="Oesterhelt C."/>
            <person name="Lercher M.J."/>
            <person name="Weber A.P."/>
        </authorList>
    </citation>
    <scope>NUCLEOTIDE SEQUENCE [LARGE SCALE GENOMIC DNA]</scope>
    <source>
        <strain evidence="9">074W</strain>
    </source>
</reference>
<accession>M2Y1W6</accession>
<sequence>MKLLRKDIDKTNSGTLKLVPESSDDMWEIYNLVSTGDFVRASTIRKVQKELSSGATENERMRLFLTVQVDDTEFDAEGCELRISGRNVVENEHVKLGAHHTLVLEPHRAVSIGKESWDEFTLQRIKEACDPSATAEVAAILLQEGYALVCVVSRSLTLVKAKVETFIPRKGKDAAFNRERALSKFFLQLFQSCAQNINFQVVKVLIIASPGFVKDEFFKFFFEEAARRDLRTLVSFKSKVILCNISAVTKWALEEVLSDDALSKKLENVKALEETRALNTFFHTFDSCPEKAAYGWDEVGTAVELSAVDALFISDEIFRTSDVTRRKQIVEMVEHVKQAGGKLFVLSTMHVSGIRLKELTGIAATLRFPLPEYH</sequence>
<dbReference type="Gene3D" id="3.30.1330.30">
    <property type="match status" value="1"/>
</dbReference>
<evidence type="ECO:0000256" key="3">
    <source>
        <dbReference type="ARBA" id="ARBA00009504"/>
    </source>
</evidence>
<dbReference type="InterPro" id="IPR004405">
    <property type="entry name" value="TF_pelota"/>
</dbReference>
<proteinExistence type="inferred from homology"/>
<dbReference type="GO" id="GO:0032790">
    <property type="term" value="P:ribosome disassembly"/>
    <property type="evidence" value="ECO:0007669"/>
    <property type="project" value="TreeGrafter"/>
</dbReference>
<protein>
    <recommendedName>
        <fullName evidence="6">Protein pelota homolog</fullName>
    </recommendedName>
</protein>
<dbReference type="NCBIfam" id="TIGR00111">
    <property type="entry name" value="pelota"/>
    <property type="match status" value="1"/>
</dbReference>
<dbReference type="OrthoDB" id="10249111at2759"/>
<dbReference type="AlphaFoldDB" id="M2Y1W6"/>
<dbReference type="Gene3D" id="2.30.30.870">
    <property type="entry name" value="Pelota, domain A"/>
    <property type="match status" value="1"/>
</dbReference>
<dbReference type="RefSeq" id="XP_005706458.1">
    <property type="nucleotide sequence ID" value="XM_005706401.1"/>
</dbReference>
<comment type="function">
    <text evidence="6">Component of the Pelota-HBS1L complex, a complex that recognizes stalled ribosomes and triggers the No-Go Decay (NGD) pathway. In the Pelota-HBS1L complex, pelo recognizes ribosomes stalled at the 3' end of an mRNA and engages stalled ribosomes by destabilizing mRNA in the mRNA channel.</text>
</comment>
<dbReference type="GO" id="GO:0070481">
    <property type="term" value="P:nuclear-transcribed mRNA catabolic process, non-stop decay"/>
    <property type="evidence" value="ECO:0007669"/>
    <property type="project" value="InterPro"/>
</dbReference>
<dbReference type="OMA" id="DDLWHLK"/>
<dbReference type="FunFam" id="2.30.30.870:FF:000001">
    <property type="entry name" value="Protein pelota homolog"/>
    <property type="match status" value="1"/>
</dbReference>
<comment type="similarity">
    <text evidence="3 6">Belongs to the eukaryotic release factor 1 family. Pelota subfamily.</text>
</comment>
<dbReference type="Pfam" id="PF26356">
    <property type="entry name" value="Pelota_N"/>
    <property type="match status" value="1"/>
</dbReference>
<evidence type="ECO:0000256" key="4">
    <source>
        <dbReference type="ARBA" id="ARBA00022490"/>
    </source>
</evidence>
<dbReference type="GO" id="GO:0051301">
    <property type="term" value="P:cell division"/>
    <property type="evidence" value="ECO:0007669"/>
    <property type="project" value="UniProtKB-KW"/>
</dbReference>
<dbReference type="KEGG" id="gsl:Gasu_27230"/>
<dbReference type="GO" id="GO:0046872">
    <property type="term" value="F:metal ion binding"/>
    <property type="evidence" value="ECO:0007669"/>
    <property type="project" value="UniProtKB-KW"/>
</dbReference>
<gene>
    <name evidence="8" type="ORF">Gasu_27230</name>
</gene>
<keyword evidence="8" id="KW-0132">Cell division</keyword>
<evidence type="ECO:0000256" key="2">
    <source>
        <dbReference type="ARBA" id="ARBA00004496"/>
    </source>
</evidence>
<comment type="cofactor">
    <cofactor evidence="1 6">
        <name>a divalent metal cation</name>
        <dbReference type="ChEBI" id="CHEBI:60240"/>
    </cofactor>
</comment>
<dbReference type="Gene3D" id="3.30.420.60">
    <property type="entry name" value="eRF1 domain 2"/>
    <property type="match status" value="1"/>
</dbReference>
<dbReference type="EMBL" id="KB454504">
    <property type="protein sequence ID" value="EME29938.1"/>
    <property type="molecule type" value="Genomic_DNA"/>
</dbReference>